<protein>
    <submittedName>
        <fullName evidence="5">Restriction endonuclease subunit S</fullName>
    </submittedName>
</protein>
<name>A0ABN0WYJ4_9ACTN</name>
<keyword evidence="6" id="KW-1185">Reference proteome</keyword>
<keyword evidence="5" id="KW-0540">Nuclease</keyword>
<dbReference type="InterPro" id="IPR044946">
    <property type="entry name" value="Restrct_endonuc_typeI_TRD_sf"/>
</dbReference>
<dbReference type="RefSeq" id="WP_344118212.1">
    <property type="nucleotide sequence ID" value="NZ_BAAABW010000016.1"/>
</dbReference>
<organism evidence="5 6">
    <name type="scientific">Streptomyces blastmyceticus</name>
    <dbReference type="NCBI Taxonomy" id="68180"/>
    <lineage>
        <taxon>Bacteria</taxon>
        <taxon>Bacillati</taxon>
        <taxon>Actinomycetota</taxon>
        <taxon>Actinomycetes</taxon>
        <taxon>Kitasatosporales</taxon>
        <taxon>Streptomycetaceae</taxon>
        <taxon>Streptomyces</taxon>
    </lineage>
</organism>
<dbReference type="Pfam" id="PF01420">
    <property type="entry name" value="Methylase_S"/>
    <property type="match status" value="1"/>
</dbReference>
<comment type="caution">
    <text evidence="5">The sequence shown here is derived from an EMBL/GenBank/DDBJ whole genome shotgun (WGS) entry which is preliminary data.</text>
</comment>
<sequence length="402" mass="44420">MLRPDFRDGAGPWPLATVGELYEVKSGIALGPSRRPERNRRGYLRVANVRRGGIDLSDISEIEEMPQDEQRFAVRTGDLLVVEGHANPQEIGRCAMAGPEVDGLLHQNHLFRLCGNRTLPKLAELLINSPQARRHWLARSATSSGLYTINRKALSDLPLPIIPVDVQRRIVEFLEAASEVACAAEVKIAKLRTVRQGVLEAAMQSATADWHQRKLTDIVQLPTGQVDPREMPYLDQVLLAPDHVESRTGRVIGRESARAQGAMSGKYIVRPGDVVLSKIRPGLRKVVVADFVGTCSADMYPLRPTGEVLPEFLWAELLSETFSKFAESVSGRTGIPKLNRKDLSSYVMVLPPLADQRRIIEVLKGIMEEERVAEVSVAKLRTLKQGLADDLLSGRVRVGDVA</sequence>
<evidence type="ECO:0000259" key="4">
    <source>
        <dbReference type="Pfam" id="PF01420"/>
    </source>
</evidence>
<reference evidence="5 6" key="1">
    <citation type="journal article" date="2019" name="Int. J. Syst. Evol. Microbiol.">
        <title>The Global Catalogue of Microorganisms (GCM) 10K type strain sequencing project: providing services to taxonomists for standard genome sequencing and annotation.</title>
        <authorList>
            <consortium name="The Broad Institute Genomics Platform"/>
            <consortium name="The Broad Institute Genome Sequencing Center for Infectious Disease"/>
            <person name="Wu L."/>
            <person name="Ma J."/>
        </authorList>
    </citation>
    <scope>NUCLEOTIDE SEQUENCE [LARGE SCALE GENOMIC DNA]</scope>
    <source>
        <strain evidence="5 6">JCM 4565</strain>
    </source>
</reference>
<dbReference type="PANTHER" id="PTHR30408">
    <property type="entry name" value="TYPE-1 RESTRICTION ENZYME ECOKI SPECIFICITY PROTEIN"/>
    <property type="match status" value="1"/>
</dbReference>
<keyword evidence="5" id="KW-0378">Hydrolase</keyword>
<dbReference type="EMBL" id="BAAABW010000016">
    <property type="protein sequence ID" value="GAA0350385.1"/>
    <property type="molecule type" value="Genomic_DNA"/>
</dbReference>
<dbReference type="CDD" id="cd16961">
    <property type="entry name" value="RMtype1_S_TRD-CR_like"/>
    <property type="match status" value="1"/>
</dbReference>
<dbReference type="InterPro" id="IPR052021">
    <property type="entry name" value="Type-I_RS_S_subunit"/>
</dbReference>
<dbReference type="Gene3D" id="3.90.220.20">
    <property type="entry name" value="DNA methylase specificity domains"/>
    <property type="match status" value="2"/>
</dbReference>
<proteinExistence type="inferred from homology"/>
<dbReference type="CDD" id="cd17253">
    <property type="entry name" value="RMtype1_S_Eco933I-TRD2-CR2_like"/>
    <property type="match status" value="1"/>
</dbReference>
<dbReference type="GO" id="GO:0004519">
    <property type="term" value="F:endonuclease activity"/>
    <property type="evidence" value="ECO:0007669"/>
    <property type="project" value="UniProtKB-KW"/>
</dbReference>
<dbReference type="Proteomes" id="UP001500063">
    <property type="component" value="Unassembled WGS sequence"/>
</dbReference>
<evidence type="ECO:0000313" key="5">
    <source>
        <dbReference type="EMBL" id="GAA0350385.1"/>
    </source>
</evidence>
<keyword evidence="2" id="KW-0680">Restriction system</keyword>
<keyword evidence="5" id="KW-0255">Endonuclease</keyword>
<keyword evidence="3" id="KW-0238">DNA-binding</keyword>
<dbReference type="PANTHER" id="PTHR30408:SF12">
    <property type="entry name" value="TYPE I RESTRICTION ENZYME MJAVIII SPECIFICITY SUBUNIT"/>
    <property type="match status" value="1"/>
</dbReference>
<evidence type="ECO:0000313" key="6">
    <source>
        <dbReference type="Proteomes" id="UP001500063"/>
    </source>
</evidence>
<feature type="domain" description="Type I restriction modification DNA specificity" evidence="4">
    <location>
        <begin position="262"/>
        <end position="365"/>
    </location>
</feature>
<evidence type="ECO:0000256" key="2">
    <source>
        <dbReference type="ARBA" id="ARBA00022747"/>
    </source>
</evidence>
<dbReference type="SUPFAM" id="SSF116734">
    <property type="entry name" value="DNA methylase specificity domain"/>
    <property type="match status" value="2"/>
</dbReference>
<gene>
    <name evidence="5" type="ORF">GCM10010319_29080</name>
</gene>
<accession>A0ABN0WYJ4</accession>
<evidence type="ECO:0000256" key="1">
    <source>
        <dbReference type="ARBA" id="ARBA00010923"/>
    </source>
</evidence>
<comment type="similarity">
    <text evidence="1">Belongs to the type-I restriction system S methylase family.</text>
</comment>
<dbReference type="InterPro" id="IPR000055">
    <property type="entry name" value="Restrct_endonuc_typeI_TRD"/>
</dbReference>
<evidence type="ECO:0000256" key="3">
    <source>
        <dbReference type="ARBA" id="ARBA00023125"/>
    </source>
</evidence>